<dbReference type="GO" id="GO:0005634">
    <property type="term" value="C:nucleus"/>
    <property type="evidence" value="ECO:0007669"/>
    <property type="project" value="UniProtKB-SubCell"/>
</dbReference>
<evidence type="ECO:0000256" key="1">
    <source>
        <dbReference type="ARBA" id="ARBA00004123"/>
    </source>
</evidence>
<comment type="similarity">
    <text evidence="2">Belongs to the dpy-30 family.</text>
</comment>
<dbReference type="Gene3D" id="1.20.890.10">
    <property type="entry name" value="cAMP-dependent protein kinase regulatory subunit, dimerization-anchoring domain"/>
    <property type="match status" value="1"/>
</dbReference>
<evidence type="ECO:0000256" key="2">
    <source>
        <dbReference type="ARBA" id="ARBA00010849"/>
    </source>
</evidence>
<dbReference type="OrthoDB" id="417678at2759"/>
<keyword evidence="3" id="KW-0539">Nucleus</keyword>
<gene>
    <name evidence="5" type="primary">SDC1</name>
    <name evidence="5" type="ORF">DBV05_g7273</name>
</gene>
<dbReference type="EMBL" id="VCHE01000049">
    <property type="protein sequence ID" value="KAB2574071.1"/>
    <property type="molecule type" value="Genomic_DNA"/>
</dbReference>
<feature type="compositionally biased region" description="Low complexity" evidence="4">
    <location>
        <begin position="91"/>
        <end position="151"/>
    </location>
</feature>
<name>A0A5N5D8U2_9PEZI</name>
<comment type="caution">
    <text evidence="5">The sequence shown here is derived from an EMBL/GenBank/DDBJ whole genome shotgun (WGS) entry which is preliminary data.</text>
</comment>
<dbReference type="InterPro" id="IPR049629">
    <property type="entry name" value="DPY30_SDC1_DD"/>
</dbReference>
<evidence type="ECO:0000313" key="6">
    <source>
        <dbReference type="Proteomes" id="UP000325902"/>
    </source>
</evidence>
<comment type="subcellular location">
    <subcellularLocation>
        <location evidence="1">Nucleus</location>
    </subcellularLocation>
</comment>
<reference evidence="5 6" key="1">
    <citation type="journal article" date="2019" name="Sci. Rep.">
        <title>A multi-omics analysis of the grapevine pathogen Lasiodiplodia theobromae reveals that temperature affects the expression of virulence- and pathogenicity-related genes.</title>
        <authorList>
            <person name="Felix C."/>
            <person name="Meneses R."/>
            <person name="Goncalves M.F.M."/>
            <person name="Tilleman L."/>
            <person name="Duarte A.S."/>
            <person name="Jorrin-Novo J.V."/>
            <person name="Van de Peer Y."/>
            <person name="Deforce D."/>
            <person name="Van Nieuwerburgh F."/>
            <person name="Esteves A.C."/>
            <person name="Alves A."/>
        </authorList>
    </citation>
    <scope>NUCLEOTIDE SEQUENCE [LARGE SCALE GENOMIC DNA]</scope>
    <source>
        <strain evidence="5 6">LA-SOL3</strain>
    </source>
</reference>
<evidence type="ECO:0000256" key="4">
    <source>
        <dbReference type="SAM" id="MobiDB-lite"/>
    </source>
</evidence>
<feature type="compositionally biased region" description="Low complexity" evidence="4">
    <location>
        <begin position="21"/>
        <end position="36"/>
    </location>
</feature>
<feature type="compositionally biased region" description="Polar residues" evidence="4">
    <location>
        <begin position="152"/>
        <end position="171"/>
    </location>
</feature>
<dbReference type="AlphaFoldDB" id="A0A5N5D8U2"/>
<evidence type="ECO:0000313" key="5">
    <source>
        <dbReference type="EMBL" id="KAB2574071.1"/>
    </source>
</evidence>
<feature type="compositionally biased region" description="Low complexity" evidence="4">
    <location>
        <begin position="48"/>
        <end position="83"/>
    </location>
</feature>
<proteinExistence type="inferred from homology"/>
<accession>A0A5N5D8U2</accession>
<organism evidence="5 6">
    <name type="scientific">Lasiodiplodia theobromae</name>
    <dbReference type="NCBI Taxonomy" id="45133"/>
    <lineage>
        <taxon>Eukaryota</taxon>
        <taxon>Fungi</taxon>
        <taxon>Dikarya</taxon>
        <taxon>Ascomycota</taxon>
        <taxon>Pezizomycotina</taxon>
        <taxon>Dothideomycetes</taxon>
        <taxon>Dothideomycetes incertae sedis</taxon>
        <taxon>Botryosphaeriales</taxon>
        <taxon>Botryosphaeriaceae</taxon>
        <taxon>Lasiodiplodia</taxon>
    </lineage>
</organism>
<protein>
    <submittedName>
        <fullName evidence="5">COMPASS component SDC1</fullName>
    </submittedName>
</protein>
<dbReference type="Proteomes" id="UP000325902">
    <property type="component" value="Unassembled WGS sequence"/>
</dbReference>
<dbReference type="CDD" id="cd22965">
    <property type="entry name" value="DD_DPY30_SDC1"/>
    <property type="match status" value="1"/>
</dbReference>
<evidence type="ECO:0000256" key="3">
    <source>
        <dbReference type="ARBA" id="ARBA00023242"/>
    </source>
</evidence>
<sequence length="209" mass="21604">MADPNATPLPDGVDAQMPQHDATAAAATTNGTDTNGSVDVEMKEDTPADTATLPPAGTATAVAPATASADTPGNATPPVASTSTPPPPAIAAPAPAAAAASTTSSTMARTGSPRPGSSTPSRQQQQAHAAQLQQQQGQQGQPGQPQQQQQQDLPTQPNPHGSPTRVYLNQNVTPHLLEGMKRVALLEPEKPLKWLSDFLAERSKEYERD</sequence>
<dbReference type="InterPro" id="IPR007858">
    <property type="entry name" value="Dpy-30_motif"/>
</dbReference>
<feature type="region of interest" description="Disordered" evidence="4">
    <location>
        <begin position="1"/>
        <end position="171"/>
    </location>
</feature>
<keyword evidence="6" id="KW-1185">Reference proteome</keyword>
<dbReference type="Pfam" id="PF05186">
    <property type="entry name" value="Dpy-30"/>
    <property type="match status" value="1"/>
</dbReference>